<keyword evidence="4" id="KW-1185">Reference proteome</keyword>
<sequence length="171" mass="19222">MEHEKRDKSTDTTPKKLTKYTITTPEWHYLKIKINFDPPTTPLPPVSSLSLRTLFTRALTELFGIVGSGIHIDILDWNGEIHDSDFVGIIRVQKENLTTLWSTLTLFNATLDTSTDASTSATGTNIEDIDDGTDNSNLKEISFQVLGNSPYLMGLINDSREWTNQLLLDSY</sequence>
<dbReference type="OrthoDB" id="5530243at2759"/>
<dbReference type="Proteomes" id="UP000022910">
    <property type="component" value="Unassembled WGS sequence"/>
</dbReference>
<accession>A0A015LSY9</accession>
<keyword evidence="1" id="KW-0819">tRNA processing</keyword>
<comment type="caution">
    <text evidence="3">The sequence shown here is derived from an EMBL/GenBank/DDBJ whole genome shotgun (WGS) entry which is preliminary data.</text>
</comment>
<organism evidence="3 4">
    <name type="scientific">Rhizophagus irregularis (strain DAOM 197198w)</name>
    <name type="common">Glomus intraradices</name>
    <dbReference type="NCBI Taxonomy" id="1432141"/>
    <lineage>
        <taxon>Eukaryota</taxon>
        <taxon>Fungi</taxon>
        <taxon>Fungi incertae sedis</taxon>
        <taxon>Mucoromycota</taxon>
        <taxon>Glomeromycotina</taxon>
        <taxon>Glomeromycetes</taxon>
        <taxon>Glomerales</taxon>
        <taxon>Glomeraceae</taxon>
        <taxon>Rhizophagus</taxon>
    </lineage>
</organism>
<dbReference type="GO" id="GO:0034965">
    <property type="term" value="P:intronic box C/D snoRNA processing"/>
    <property type="evidence" value="ECO:0007669"/>
    <property type="project" value="TreeGrafter"/>
</dbReference>
<dbReference type="PANTHER" id="PTHR28173:SF1">
    <property type="entry name" value="RIBONUCLEASES P_MRP PROTEIN SUBUNIT POP8"/>
    <property type="match status" value="1"/>
</dbReference>
<dbReference type="Gene3D" id="3.30.70.3250">
    <property type="entry name" value="Ribonuclease P, Pop5 subunit"/>
    <property type="match status" value="1"/>
</dbReference>
<dbReference type="GO" id="GO:0005655">
    <property type="term" value="C:nucleolar ribonuclease P complex"/>
    <property type="evidence" value="ECO:0007669"/>
    <property type="project" value="InterPro"/>
</dbReference>
<dbReference type="EMBL" id="JEMT01012363">
    <property type="protein sequence ID" value="EXX75771.1"/>
    <property type="molecule type" value="Genomic_DNA"/>
</dbReference>
<dbReference type="GO" id="GO:0000171">
    <property type="term" value="F:ribonuclease MRP activity"/>
    <property type="evidence" value="ECO:0007669"/>
    <property type="project" value="TreeGrafter"/>
</dbReference>
<dbReference type="AlphaFoldDB" id="A0A015LSY9"/>
<evidence type="ECO:0000313" key="3">
    <source>
        <dbReference type="EMBL" id="EXX75771.1"/>
    </source>
</evidence>
<dbReference type="InterPro" id="IPR020347">
    <property type="entry name" value="Pop8"/>
</dbReference>
<dbReference type="GO" id="GO:0000294">
    <property type="term" value="P:nuclear-transcribed mRNA catabolic process, RNase MRP-dependent"/>
    <property type="evidence" value="ECO:0007669"/>
    <property type="project" value="TreeGrafter"/>
</dbReference>
<name>A0A015LSY9_RHIIW</name>
<dbReference type="SUPFAM" id="SSF160350">
    <property type="entry name" value="Rnp2-like"/>
    <property type="match status" value="1"/>
</dbReference>
<reference evidence="3 4" key="1">
    <citation type="submission" date="2014-02" db="EMBL/GenBank/DDBJ databases">
        <title>Single nucleus genome sequencing reveals high similarity among nuclei of an endomycorrhizal fungus.</title>
        <authorList>
            <person name="Lin K."/>
            <person name="Geurts R."/>
            <person name="Zhang Z."/>
            <person name="Limpens E."/>
            <person name="Saunders D.G."/>
            <person name="Mu D."/>
            <person name="Pang E."/>
            <person name="Cao H."/>
            <person name="Cha H."/>
            <person name="Lin T."/>
            <person name="Zhou Q."/>
            <person name="Shang Y."/>
            <person name="Li Y."/>
            <person name="Ivanov S."/>
            <person name="Sharma T."/>
            <person name="Velzen R.V."/>
            <person name="Ruijter N.D."/>
            <person name="Aanen D.K."/>
            <person name="Win J."/>
            <person name="Kamoun S."/>
            <person name="Bisseling T."/>
            <person name="Huang S."/>
        </authorList>
    </citation>
    <scope>NUCLEOTIDE SEQUENCE [LARGE SCALE GENOMIC DNA]</scope>
    <source>
        <strain evidence="4">DAOM197198w</strain>
    </source>
</reference>
<dbReference type="InterPro" id="IPR038085">
    <property type="entry name" value="Rnp2-like_sf"/>
</dbReference>
<gene>
    <name evidence="3" type="ORF">RirG_039000</name>
</gene>
<evidence type="ECO:0000256" key="1">
    <source>
        <dbReference type="ARBA" id="ARBA00022694"/>
    </source>
</evidence>
<dbReference type="HOGENOM" id="CLU_1563699_0_0_1"/>
<protein>
    <recommendedName>
        <fullName evidence="2">Ribonucleases P/MRP subunit Pop8-like domain-containing protein</fullName>
    </recommendedName>
</protein>
<dbReference type="SMR" id="A0A015LSY9"/>
<evidence type="ECO:0000259" key="2">
    <source>
        <dbReference type="Pfam" id="PF20976"/>
    </source>
</evidence>
<dbReference type="PANTHER" id="PTHR28173">
    <property type="entry name" value="RIBONUCLEASES P/MRP PROTEIN SUBUNIT POP8"/>
    <property type="match status" value="1"/>
</dbReference>
<dbReference type="GO" id="GO:0004526">
    <property type="term" value="F:ribonuclease P activity"/>
    <property type="evidence" value="ECO:0007669"/>
    <property type="project" value="TreeGrafter"/>
</dbReference>
<dbReference type="GO" id="GO:0008033">
    <property type="term" value="P:tRNA processing"/>
    <property type="evidence" value="ECO:0007669"/>
    <property type="project" value="UniProtKB-KW"/>
</dbReference>
<dbReference type="InterPro" id="IPR049128">
    <property type="entry name" value="Pop8-like_dom"/>
</dbReference>
<proteinExistence type="predicted"/>
<dbReference type="GO" id="GO:0000172">
    <property type="term" value="C:ribonuclease MRP complex"/>
    <property type="evidence" value="ECO:0007669"/>
    <property type="project" value="InterPro"/>
</dbReference>
<dbReference type="STRING" id="1432141.A0A015LSY9"/>
<feature type="domain" description="Ribonucleases P/MRP subunit Pop8-like" evidence="2">
    <location>
        <begin position="26"/>
        <end position="106"/>
    </location>
</feature>
<evidence type="ECO:0000313" key="4">
    <source>
        <dbReference type="Proteomes" id="UP000022910"/>
    </source>
</evidence>
<dbReference type="Pfam" id="PF20976">
    <property type="entry name" value="Pop8"/>
    <property type="match status" value="1"/>
</dbReference>